<sequence>MRDPSSTIPVSFANGLLAAVGARPEVTPSYLEASGIMRGLRGEAAAPVAGQYTKERIQSRPRSREVWNNEVVAAFERGMALLCRLILRMHFATIPTYR</sequence>
<dbReference type="Proteomes" id="UP000533533">
    <property type="component" value="Unassembled WGS sequence"/>
</dbReference>
<dbReference type="RefSeq" id="WP_110385802.1">
    <property type="nucleotide sequence ID" value="NZ_JACHVZ010000009.1"/>
</dbReference>
<proteinExistence type="predicted"/>
<comment type="caution">
    <text evidence="1">The sequence shown here is derived from an EMBL/GenBank/DDBJ whole genome shotgun (WGS) entry which is preliminary data.</text>
</comment>
<evidence type="ECO:0000313" key="2">
    <source>
        <dbReference type="Proteomes" id="UP000533533"/>
    </source>
</evidence>
<accession>A0ABR6FNI6</accession>
<keyword evidence="2" id="KW-1185">Reference proteome</keyword>
<gene>
    <name evidence="1" type="ORF">FHX59_003420</name>
</gene>
<reference evidence="1 2" key="1">
    <citation type="submission" date="2020-08" db="EMBL/GenBank/DDBJ databases">
        <title>Genomic Encyclopedia of Type Strains, Phase IV (KMG-V): Genome sequencing to study the core and pangenomes of soil and plant-associated prokaryotes.</title>
        <authorList>
            <person name="Whitman W."/>
        </authorList>
    </citation>
    <scope>NUCLEOTIDE SEQUENCE [LARGE SCALE GENOMIC DNA]</scope>
    <source>
        <strain evidence="1 2">SRMrh-85</strain>
    </source>
</reference>
<evidence type="ECO:0000313" key="1">
    <source>
        <dbReference type="EMBL" id="MBB2928989.1"/>
    </source>
</evidence>
<name>A0ABR6FNI6_9BURK</name>
<dbReference type="EMBL" id="JACHVZ010000009">
    <property type="protein sequence ID" value="MBB2928989.1"/>
    <property type="molecule type" value="Genomic_DNA"/>
</dbReference>
<organism evidence="1 2">
    <name type="scientific">Paraburkholderia silvatlantica</name>
    <dbReference type="NCBI Taxonomy" id="321895"/>
    <lineage>
        <taxon>Bacteria</taxon>
        <taxon>Pseudomonadati</taxon>
        <taxon>Pseudomonadota</taxon>
        <taxon>Betaproteobacteria</taxon>
        <taxon>Burkholderiales</taxon>
        <taxon>Burkholderiaceae</taxon>
        <taxon>Paraburkholderia</taxon>
    </lineage>
</organism>
<protein>
    <submittedName>
        <fullName evidence="1">Uncharacterized protein</fullName>
    </submittedName>
</protein>